<dbReference type="AlphaFoldDB" id="A0A8R7V7K0"/>
<evidence type="ECO:0000313" key="2">
    <source>
        <dbReference type="EnsemblPlants" id="TuG1812G0700005732.01.T01"/>
    </source>
</evidence>
<dbReference type="Gramene" id="TuG1812G0700005732.01.T01">
    <property type="protein sequence ID" value="TuG1812G0700005732.01.T01"/>
    <property type="gene ID" value="TuG1812G0700005732.01"/>
</dbReference>
<reference evidence="2" key="3">
    <citation type="submission" date="2022-06" db="UniProtKB">
        <authorList>
            <consortium name="EnsemblPlants"/>
        </authorList>
    </citation>
    <scope>IDENTIFICATION</scope>
</reference>
<protein>
    <submittedName>
        <fullName evidence="2">Uncharacterized protein</fullName>
    </submittedName>
</protein>
<evidence type="ECO:0000313" key="3">
    <source>
        <dbReference type="Proteomes" id="UP000015106"/>
    </source>
</evidence>
<evidence type="ECO:0000256" key="1">
    <source>
        <dbReference type="SAM" id="MobiDB-lite"/>
    </source>
</evidence>
<feature type="region of interest" description="Disordered" evidence="1">
    <location>
        <begin position="1"/>
        <end position="31"/>
    </location>
</feature>
<reference evidence="3" key="1">
    <citation type="journal article" date="2013" name="Nature">
        <title>Draft genome of the wheat A-genome progenitor Triticum urartu.</title>
        <authorList>
            <person name="Ling H.Q."/>
            <person name="Zhao S."/>
            <person name="Liu D."/>
            <person name="Wang J."/>
            <person name="Sun H."/>
            <person name="Zhang C."/>
            <person name="Fan H."/>
            <person name="Li D."/>
            <person name="Dong L."/>
            <person name="Tao Y."/>
            <person name="Gao C."/>
            <person name="Wu H."/>
            <person name="Li Y."/>
            <person name="Cui Y."/>
            <person name="Guo X."/>
            <person name="Zheng S."/>
            <person name="Wang B."/>
            <person name="Yu K."/>
            <person name="Liang Q."/>
            <person name="Yang W."/>
            <person name="Lou X."/>
            <person name="Chen J."/>
            <person name="Feng M."/>
            <person name="Jian J."/>
            <person name="Zhang X."/>
            <person name="Luo G."/>
            <person name="Jiang Y."/>
            <person name="Liu J."/>
            <person name="Wang Z."/>
            <person name="Sha Y."/>
            <person name="Zhang B."/>
            <person name="Wu H."/>
            <person name="Tang D."/>
            <person name="Shen Q."/>
            <person name="Xue P."/>
            <person name="Zou S."/>
            <person name="Wang X."/>
            <person name="Liu X."/>
            <person name="Wang F."/>
            <person name="Yang Y."/>
            <person name="An X."/>
            <person name="Dong Z."/>
            <person name="Zhang K."/>
            <person name="Zhang X."/>
            <person name="Luo M.C."/>
            <person name="Dvorak J."/>
            <person name="Tong Y."/>
            <person name="Wang J."/>
            <person name="Yang H."/>
            <person name="Li Z."/>
            <person name="Wang D."/>
            <person name="Zhang A."/>
            <person name="Wang J."/>
        </authorList>
    </citation>
    <scope>NUCLEOTIDE SEQUENCE</scope>
    <source>
        <strain evidence="3">cv. G1812</strain>
    </source>
</reference>
<accession>A0A8R7V7K0</accession>
<reference evidence="2" key="2">
    <citation type="submission" date="2018-03" db="EMBL/GenBank/DDBJ databases">
        <title>The Triticum urartu genome reveals the dynamic nature of wheat genome evolution.</title>
        <authorList>
            <person name="Ling H."/>
            <person name="Ma B."/>
            <person name="Shi X."/>
            <person name="Liu H."/>
            <person name="Dong L."/>
            <person name="Sun H."/>
            <person name="Cao Y."/>
            <person name="Gao Q."/>
            <person name="Zheng S."/>
            <person name="Li Y."/>
            <person name="Yu Y."/>
            <person name="Du H."/>
            <person name="Qi M."/>
            <person name="Li Y."/>
            <person name="Yu H."/>
            <person name="Cui Y."/>
            <person name="Wang N."/>
            <person name="Chen C."/>
            <person name="Wu H."/>
            <person name="Zhao Y."/>
            <person name="Zhang J."/>
            <person name="Li Y."/>
            <person name="Zhou W."/>
            <person name="Zhang B."/>
            <person name="Hu W."/>
            <person name="Eijk M."/>
            <person name="Tang J."/>
            <person name="Witsenboer H."/>
            <person name="Zhao S."/>
            <person name="Li Z."/>
            <person name="Zhang A."/>
            <person name="Wang D."/>
            <person name="Liang C."/>
        </authorList>
    </citation>
    <scope>NUCLEOTIDE SEQUENCE [LARGE SCALE GENOMIC DNA]</scope>
    <source>
        <strain evidence="2">cv. G1812</strain>
    </source>
</reference>
<name>A0A8R7V7K0_TRIUA</name>
<keyword evidence="3" id="KW-1185">Reference proteome</keyword>
<feature type="compositionally biased region" description="Basic residues" evidence="1">
    <location>
        <begin position="18"/>
        <end position="27"/>
    </location>
</feature>
<organism evidence="2 3">
    <name type="scientific">Triticum urartu</name>
    <name type="common">Red wild einkorn</name>
    <name type="synonym">Crithodium urartu</name>
    <dbReference type="NCBI Taxonomy" id="4572"/>
    <lineage>
        <taxon>Eukaryota</taxon>
        <taxon>Viridiplantae</taxon>
        <taxon>Streptophyta</taxon>
        <taxon>Embryophyta</taxon>
        <taxon>Tracheophyta</taxon>
        <taxon>Spermatophyta</taxon>
        <taxon>Magnoliopsida</taxon>
        <taxon>Liliopsida</taxon>
        <taxon>Poales</taxon>
        <taxon>Poaceae</taxon>
        <taxon>BOP clade</taxon>
        <taxon>Pooideae</taxon>
        <taxon>Triticodae</taxon>
        <taxon>Triticeae</taxon>
        <taxon>Triticinae</taxon>
        <taxon>Triticum</taxon>
    </lineage>
</organism>
<dbReference type="Proteomes" id="UP000015106">
    <property type="component" value="Chromosome 7"/>
</dbReference>
<sequence>VLPSLVGLPCPPPERGSRPRPQHHHSRGAAGHVTVVARVPVGVGERGVGHVQPIEPLVAAATSSVRVHLPGQTPVRRLDLAPTRPGTHIEHFVVRPPGCHRRRL</sequence>
<proteinExistence type="predicted"/>
<dbReference type="EnsemblPlants" id="TuG1812G0700005732.01.T01">
    <property type="protein sequence ID" value="TuG1812G0700005732.01.T01"/>
    <property type="gene ID" value="TuG1812G0700005732.01"/>
</dbReference>